<proteinExistence type="predicted"/>
<name>A0A6H1ZVE3_9ZZZZ</name>
<evidence type="ECO:0008006" key="3">
    <source>
        <dbReference type="Google" id="ProtNLM"/>
    </source>
</evidence>
<dbReference type="Pfam" id="PF23899">
    <property type="entry name" value="SU10_portal"/>
    <property type="match status" value="1"/>
</dbReference>
<sequence length="654" mass="75838">MNERDDKIFKHMMQKYKFLWDANQYARTNYDTDLEYYRGYRNAADYPLAYNESFNRILPIIHTILSRFMDQIYQAGNIVSVNPRKRVDVGRAKAVEGVLNYQMENLNCIDTQGGSYLTMMKWFFNALTFGKGVVKVYWRKEERISPIRMALPIPSFDRLGNFQGMDVMDHVSQEMQTVYDGPYVEVLHNKLFLPNPEYKNIQQMPECFIVYKRRIDEVKRMADKGIYKNIKDLGAPGTSGASYQASDSREAFVKSLSIESAFQTEDGDSKYQSPEIDIVECYGKAILENAPYTVGSGYQIKGREEEIIVHIGNFKTILSLQKNTYGMRPIFDMGAYYHPELYWDLGLVTLTKGIQNQVNNLANLRIQNAMMHINQMIKVNIHSDIDPEALVWKPFGIIPVDDMDDVQAFAIPDFNSNLFTEQEEFYKHTIQDIMGMYDYGMGQTPQRQERVGVVYGIQAMGEARAKLMLMSMDYLGIRPLLKYMMVLNTFHLPSGFEYRVGNKEQQQFGNIFGTDIHSDFDFSAKYTAMEPALGKQARMDRLVQLAGLWKDNPWINQYQWNKTLMELGDIREAESLLKSPQQFQQEMQQQVKMQMMAEQQRQQYETQGKIALAGTQIEGKLKTSQKDFQEDLILGEQEFRHDMAIEAMKQEAVQ</sequence>
<accession>A0A6H1ZVE3</accession>
<dbReference type="EMBL" id="MT144821">
    <property type="protein sequence ID" value="QJH99992.1"/>
    <property type="molecule type" value="Genomic_DNA"/>
</dbReference>
<evidence type="ECO:0000313" key="2">
    <source>
        <dbReference type="EMBL" id="QJH99992.1"/>
    </source>
</evidence>
<gene>
    <name evidence="1" type="ORF">TM448A02085_0003</name>
    <name evidence="2" type="ORF">TM448B01760_0004</name>
</gene>
<protein>
    <recommendedName>
        <fullName evidence="3">Portal protein</fullName>
    </recommendedName>
</protein>
<evidence type="ECO:0000313" key="1">
    <source>
        <dbReference type="EMBL" id="QJA51381.1"/>
    </source>
</evidence>
<organism evidence="1">
    <name type="scientific">viral metagenome</name>
    <dbReference type="NCBI Taxonomy" id="1070528"/>
    <lineage>
        <taxon>unclassified sequences</taxon>
        <taxon>metagenomes</taxon>
        <taxon>organismal metagenomes</taxon>
    </lineage>
</organism>
<dbReference type="AlphaFoldDB" id="A0A6H1ZVE3"/>
<dbReference type="EMBL" id="MT144258">
    <property type="protein sequence ID" value="QJA51381.1"/>
    <property type="molecule type" value="Genomic_DNA"/>
</dbReference>
<dbReference type="InterPro" id="IPR056909">
    <property type="entry name" value="SU10_portal"/>
</dbReference>
<reference evidence="1" key="1">
    <citation type="submission" date="2020-03" db="EMBL/GenBank/DDBJ databases">
        <title>The deep terrestrial virosphere.</title>
        <authorList>
            <person name="Holmfeldt K."/>
            <person name="Nilsson E."/>
            <person name="Simone D."/>
            <person name="Lopez-Fernandez M."/>
            <person name="Wu X."/>
            <person name="de Brujin I."/>
            <person name="Lundin D."/>
            <person name="Andersson A."/>
            <person name="Bertilsson S."/>
            <person name="Dopson M."/>
        </authorList>
    </citation>
    <scope>NUCLEOTIDE SEQUENCE</scope>
    <source>
        <strain evidence="1">TM448A02085</strain>
        <strain evidence="2">TM448B01760</strain>
    </source>
</reference>